<dbReference type="EMBL" id="JXYS01000026">
    <property type="protein sequence ID" value="KJF17962.1"/>
    <property type="molecule type" value="Genomic_DNA"/>
</dbReference>
<comment type="similarity">
    <text evidence="2">Belongs to the EamA transporter family.</text>
</comment>
<feature type="transmembrane region" description="Helical" evidence="6">
    <location>
        <begin position="155"/>
        <end position="172"/>
    </location>
</feature>
<feature type="transmembrane region" description="Helical" evidence="6">
    <location>
        <begin position="250"/>
        <end position="269"/>
    </location>
</feature>
<keyword evidence="9" id="KW-1185">Reference proteome</keyword>
<dbReference type="InterPro" id="IPR000620">
    <property type="entry name" value="EamA_dom"/>
</dbReference>
<feature type="transmembrane region" description="Helical" evidence="6">
    <location>
        <begin position="184"/>
        <end position="204"/>
    </location>
</feature>
<proteinExistence type="inferred from homology"/>
<dbReference type="AlphaFoldDB" id="A0A0D8HJM3"/>
<evidence type="ECO:0000256" key="3">
    <source>
        <dbReference type="ARBA" id="ARBA00022692"/>
    </source>
</evidence>
<dbReference type="Pfam" id="PF00892">
    <property type="entry name" value="EamA"/>
    <property type="match status" value="2"/>
</dbReference>
<dbReference type="SUPFAM" id="SSF103481">
    <property type="entry name" value="Multidrug resistance efflux transporter EmrE"/>
    <property type="match status" value="2"/>
</dbReference>
<dbReference type="PATRIC" id="fig|1280514.3.peg.1399"/>
<dbReference type="PANTHER" id="PTHR32322">
    <property type="entry name" value="INNER MEMBRANE TRANSPORTER"/>
    <property type="match status" value="1"/>
</dbReference>
<keyword evidence="4 6" id="KW-1133">Transmembrane helix</keyword>
<dbReference type="Proteomes" id="UP000032360">
    <property type="component" value="Unassembled WGS sequence"/>
</dbReference>
<reference evidence="8 9" key="1">
    <citation type="submission" date="2015-01" db="EMBL/GenBank/DDBJ databases">
        <title>Draft genome of the acidophilic iron oxidizer Acidithrix ferrooxidans strain Py-F3.</title>
        <authorList>
            <person name="Poehlein A."/>
            <person name="Eisen S."/>
            <person name="Schloemann M."/>
            <person name="Johnson B.D."/>
            <person name="Daniel R."/>
            <person name="Muehling M."/>
        </authorList>
    </citation>
    <scope>NUCLEOTIDE SEQUENCE [LARGE SCALE GENOMIC DNA]</scope>
    <source>
        <strain evidence="8 9">Py-F3</strain>
    </source>
</reference>
<feature type="transmembrane region" description="Helical" evidence="6">
    <location>
        <begin position="12"/>
        <end position="30"/>
    </location>
</feature>
<evidence type="ECO:0000259" key="7">
    <source>
        <dbReference type="Pfam" id="PF00892"/>
    </source>
</evidence>
<sequence>MDDVFNSPARRGFVSLASASVIWGGMYVASDALMRQIPPFVALELRELLAAIVLIAIAKRRGLLHVQREDYLSFFGVGLVGFTISIGFQFTGTHDAGAGLGSLVTASSPILIAVLGVLVLKEHVPLLRWIAIAIAFVGVIVVLGTPSGGSQATKGIVLLLIAMVAWSIYTIWSRRLLDRYHAITVVALASAVGAITSLPLALISAANTNSPLPTTLLGWGEVAYISIMGMVIAFFLWVSGFKHVDASKGAVMLLFQPLTGVILGAVILGEHISQGTIIGGLLISLGVAGAILVRDKKVERQASPTLN</sequence>
<comment type="subcellular location">
    <subcellularLocation>
        <location evidence="1">Membrane</location>
        <topology evidence="1">Multi-pass membrane protein</topology>
    </subcellularLocation>
</comment>
<feature type="transmembrane region" description="Helical" evidence="6">
    <location>
        <begin position="126"/>
        <end position="143"/>
    </location>
</feature>
<feature type="transmembrane region" description="Helical" evidence="6">
    <location>
        <begin position="216"/>
        <end position="238"/>
    </location>
</feature>
<evidence type="ECO:0000256" key="6">
    <source>
        <dbReference type="SAM" id="Phobius"/>
    </source>
</evidence>
<evidence type="ECO:0000256" key="4">
    <source>
        <dbReference type="ARBA" id="ARBA00022989"/>
    </source>
</evidence>
<keyword evidence="3 6" id="KW-0812">Transmembrane</keyword>
<feature type="transmembrane region" description="Helical" evidence="6">
    <location>
        <begin position="70"/>
        <end position="90"/>
    </location>
</feature>
<name>A0A0D8HJM3_9ACTN</name>
<keyword evidence="5 6" id="KW-0472">Membrane</keyword>
<gene>
    <name evidence="8" type="primary">yijE1</name>
    <name evidence="8" type="ORF">AXFE_10580</name>
</gene>
<protein>
    <submittedName>
        <fullName evidence="8">Putative inner membrane transporter yiJE</fullName>
    </submittedName>
</protein>
<feature type="domain" description="EamA" evidence="7">
    <location>
        <begin position="154"/>
        <end position="289"/>
    </location>
</feature>
<dbReference type="InterPro" id="IPR050638">
    <property type="entry name" value="AA-Vitamin_Transporters"/>
</dbReference>
<evidence type="ECO:0000256" key="1">
    <source>
        <dbReference type="ARBA" id="ARBA00004141"/>
    </source>
</evidence>
<feature type="domain" description="EamA" evidence="7">
    <location>
        <begin position="12"/>
        <end position="143"/>
    </location>
</feature>
<dbReference type="PANTHER" id="PTHR32322:SF2">
    <property type="entry name" value="EAMA DOMAIN-CONTAINING PROTEIN"/>
    <property type="match status" value="1"/>
</dbReference>
<dbReference type="InterPro" id="IPR037185">
    <property type="entry name" value="EmrE-like"/>
</dbReference>
<organism evidence="8 9">
    <name type="scientific">Acidithrix ferrooxidans</name>
    <dbReference type="NCBI Taxonomy" id="1280514"/>
    <lineage>
        <taxon>Bacteria</taxon>
        <taxon>Bacillati</taxon>
        <taxon>Actinomycetota</taxon>
        <taxon>Acidimicrobiia</taxon>
        <taxon>Acidimicrobiales</taxon>
        <taxon>Acidimicrobiaceae</taxon>
        <taxon>Acidithrix</taxon>
    </lineage>
</organism>
<feature type="transmembrane region" description="Helical" evidence="6">
    <location>
        <begin position="36"/>
        <end position="58"/>
    </location>
</feature>
<evidence type="ECO:0000313" key="8">
    <source>
        <dbReference type="EMBL" id="KJF17962.1"/>
    </source>
</evidence>
<evidence type="ECO:0000256" key="2">
    <source>
        <dbReference type="ARBA" id="ARBA00007362"/>
    </source>
</evidence>
<comment type="caution">
    <text evidence="8">The sequence shown here is derived from an EMBL/GenBank/DDBJ whole genome shotgun (WGS) entry which is preliminary data.</text>
</comment>
<feature type="transmembrane region" description="Helical" evidence="6">
    <location>
        <begin position="275"/>
        <end position="293"/>
    </location>
</feature>
<evidence type="ECO:0000313" key="9">
    <source>
        <dbReference type="Proteomes" id="UP000032360"/>
    </source>
</evidence>
<dbReference type="GO" id="GO:0016020">
    <property type="term" value="C:membrane"/>
    <property type="evidence" value="ECO:0007669"/>
    <property type="project" value="UniProtKB-SubCell"/>
</dbReference>
<evidence type="ECO:0000256" key="5">
    <source>
        <dbReference type="ARBA" id="ARBA00023136"/>
    </source>
</evidence>
<dbReference type="STRING" id="1280514.AXFE_10580"/>
<feature type="transmembrane region" description="Helical" evidence="6">
    <location>
        <begin position="96"/>
        <end position="119"/>
    </location>
</feature>
<accession>A0A0D8HJM3</accession>